<dbReference type="PANTHER" id="PTHR28208">
    <property type="entry name" value="PHOSPHATIDATE PHOSPHATASE APP1"/>
    <property type="match status" value="1"/>
</dbReference>
<evidence type="ECO:0000259" key="2">
    <source>
        <dbReference type="Pfam" id="PF09949"/>
    </source>
</evidence>
<dbReference type="GO" id="GO:0004386">
    <property type="term" value="F:helicase activity"/>
    <property type="evidence" value="ECO:0007669"/>
    <property type="project" value="UniProtKB-KW"/>
</dbReference>
<dbReference type="GO" id="GO:0030479">
    <property type="term" value="C:actin cortical patch"/>
    <property type="evidence" value="ECO:0007669"/>
    <property type="project" value="TreeGrafter"/>
</dbReference>
<feature type="compositionally biased region" description="Basic residues" evidence="1">
    <location>
        <begin position="79"/>
        <end position="91"/>
    </location>
</feature>
<protein>
    <submittedName>
        <fullName evidence="3">ATP-dependent RNA helicase DRS1</fullName>
    </submittedName>
</protein>
<comment type="caution">
    <text evidence="3">The sequence shown here is derived from an EMBL/GenBank/DDBJ whole genome shotgun (WGS) entry which is preliminary data.</text>
</comment>
<feature type="compositionally biased region" description="Polar residues" evidence="1">
    <location>
        <begin position="859"/>
        <end position="875"/>
    </location>
</feature>
<dbReference type="EMBL" id="NRSZ01001206">
    <property type="protein sequence ID" value="PNY22167.1"/>
    <property type="molecule type" value="Genomic_DNA"/>
</dbReference>
<organism evidence="3 4">
    <name type="scientific">Tolypocladium capitatum</name>
    <dbReference type="NCBI Taxonomy" id="45235"/>
    <lineage>
        <taxon>Eukaryota</taxon>
        <taxon>Fungi</taxon>
        <taxon>Dikarya</taxon>
        <taxon>Ascomycota</taxon>
        <taxon>Pezizomycotina</taxon>
        <taxon>Sordariomycetes</taxon>
        <taxon>Hypocreomycetidae</taxon>
        <taxon>Hypocreales</taxon>
        <taxon>Ophiocordycipitaceae</taxon>
        <taxon>Tolypocladium</taxon>
    </lineage>
</organism>
<feature type="compositionally biased region" description="Basic and acidic residues" evidence="1">
    <location>
        <begin position="57"/>
        <end position="66"/>
    </location>
</feature>
<keyword evidence="3" id="KW-0378">Hydrolase</keyword>
<feature type="region of interest" description="Disordered" evidence="1">
    <location>
        <begin position="735"/>
        <end position="755"/>
    </location>
</feature>
<keyword evidence="4" id="KW-1185">Reference proteome</keyword>
<dbReference type="InterPro" id="IPR052935">
    <property type="entry name" value="Mg2+_PAP"/>
</dbReference>
<feature type="region of interest" description="Disordered" evidence="1">
    <location>
        <begin position="1"/>
        <end position="98"/>
    </location>
</feature>
<dbReference type="InterPro" id="IPR019236">
    <property type="entry name" value="APP1_cat"/>
</dbReference>
<keyword evidence="3" id="KW-0547">Nucleotide-binding</keyword>
<evidence type="ECO:0000313" key="3">
    <source>
        <dbReference type="EMBL" id="PNY22167.1"/>
    </source>
</evidence>
<feature type="region of interest" description="Disordered" evidence="1">
    <location>
        <begin position="782"/>
        <end position="963"/>
    </location>
</feature>
<feature type="compositionally biased region" description="Low complexity" evidence="1">
    <location>
        <begin position="938"/>
        <end position="962"/>
    </location>
</feature>
<dbReference type="GO" id="GO:0008195">
    <property type="term" value="F:phosphatidate phosphatase activity"/>
    <property type="evidence" value="ECO:0007669"/>
    <property type="project" value="InterPro"/>
</dbReference>
<feature type="region of interest" description="Disordered" evidence="1">
    <location>
        <begin position="367"/>
        <end position="398"/>
    </location>
</feature>
<keyword evidence="3" id="KW-0347">Helicase</keyword>
<proteinExistence type="predicted"/>
<feature type="compositionally biased region" description="Pro residues" evidence="1">
    <location>
        <begin position="927"/>
        <end position="937"/>
    </location>
</feature>
<name>A0A2K3Q3K6_9HYPO</name>
<feature type="domain" description="Phosphatidate phosphatase APP1 catalytic" evidence="2">
    <location>
        <begin position="558"/>
        <end position="707"/>
    </location>
</feature>
<gene>
    <name evidence="3" type="ORF">TCAP_07179</name>
</gene>
<dbReference type="PANTHER" id="PTHR28208:SF3">
    <property type="entry name" value="PHOSPHATIDATE PHOSPHATASE APP1"/>
    <property type="match status" value="1"/>
</dbReference>
<evidence type="ECO:0000256" key="1">
    <source>
        <dbReference type="SAM" id="MobiDB-lite"/>
    </source>
</evidence>
<dbReference type="Proteomes" id="UP000236621">
    <property type="component" value="Unassembled WGS sequence"/>
</dbReference>
<dbReference type="STRING" id="45235.A0A2K3Q3K6"/>
<dbReference type="OrthoDB" id="2117591at2759"/>
<dbReference type="Pfam" id="PF09949">
    <property type="entry name" value="APP1_cat"/>
    <property type="match status" value="1"/>
</dbReference>
<accession>A0A2K3Q3K6</accession>
<sequence>MTPGRERPGRRSRLVGPRAAITSAGPTQRIEALGRRHVGPASATRRMRHQRAQPYRATDHRPRRCQETGSQPQPPPASFRHRSAGGRHLPPHKTPPTALARAWIRRRARTVKLAPHPRHWLSLLRFLLPRAVRHRHRERLRGVRLDTLPADRSPVLDLVARHGRRLLRGPPPRRGPPAEDARQPPRAQGQHRMPAAGASTPGHAPGAADAPSQDLGERGEKGYRRRKLAAMAGNLYRSGQQAVTDMRESYAQSRARALDDAAVQGSTHIPGAFPDVAIASQGDEQMVLFPSYAKRHVKKDWSRIQADAPQIPQTSPRDEEYWRQEWEKTEDEKALVDVDVRGWIYSPHVGPMTRRNRMLMGLARQLSGIPRPDQSPGPMAADQPPSRHQAHEEMRDQESIAQEAALIERRGQQERRVAYSGGYSEPPLENAVAGTDTALPYRARRRGSYTPDSAPGSPVFSARQNSNVNELTEAELAVANANLMARVAPFMTTPLVALPITLFFYNETRSRSRTVLTNDAGHFMVRAPLDFVPTSVRVLANERLSATQEIKITEPRGVSLISDVDDTIKRSNISAGAREIFRNTFVRDLGDLGVDGVKEWYTEMHDLGVAIHYCSNSPWQLFPVLASFFKQAGLPPGSLHLKQYSGMLQGIFEPVAERKKTTLNRLMRDFPERKFILVGDSGEADLEVYTELALANPGRILAVFIRDVTTPERTAYFDSSFELTRCKSSSLHLDDGRSFRQNSPPVAAVDDKTPTGPVMGTLIDFSEEPEEVTLDQSAALEQVKRSNSNKGTCATDLLSARKQPPPRPVKPPALRSTPSSTGGQGFGLGLVNDTPVSSEAPPPPPRGAAWGGGLLHPLSQMQNSSQTTVAGSDTTAKPRALPAKDPQPADSPPPPLPRRRAAPSLKSLSPRLFGHGPSSNSDVDFDPLPPSAAPPPSLGLSYYRSGSRSGGTTPSGGSPTLGAQGVNKKLELWRRRLARAHEVLDQQGVALYTWRRGQDVCVEAVATVRQALEDIDKEGGRRMQRRK</sequence>
<feature type="region of interest" description="Disordered" evidence="1">
    <location>
        <begin position="161"/>
        <end position="219"/>
    </location>
</feature>
<evidence type="ECO:0000313" key="4">
    <source>
        <dbReference type="Proteomes" id="UP000236621"/>
    </source>
</evidence>
<feature type="non-terminal residue" evidence="3">
    <location>
        <position position="1027"/>
    </location>
</feature>
<reference evidence="3 4" key="1">
    <citation type="submission" date="2017-08" db="EMBL/GenBank/DDBJ databases">
        <title>Harnessing the power of phylogenomics to disentangle the directionality and signatures of interkingdom host jumping in the parasitic fungal genus Tolypocladium.</title>
        <authorList>
            <person name="Quandt C.A."/>
            <person name="Patterson W."/>
            <person name="Spatafora J.W."/>
        </authorList>
    </citation>
    <scope>NUCLEOTIDE SEQUENCE [LARGE SCALE GENOMIC DNA]</scope>
    <source>
        <strain evidence="3 4">CBS 113982</strain>
    </source>
</reference>
<dbReference type="AlphaFoldDB" id="A0A2K3Q3K6"/>
<keyword evidence="3" id="KW-0067">ATP-binding</keyword>
<feature type="compositionally biased region" description="Basic and acidic residues" evidence="1">
    <location>
        <begin position="389"/>
        <end position="398"/>
    </location>
</feature>